<keyword evidence="4 6" id="KW-0808">Transferase</keyword>
<dbReference type="PANTHER" id="PTHR31760:SF0">
    <property type="entry name" value="S-ADENOSYL-L-METHIONINE-DEPENDENT METHYLTRANSFERASES SUPERFAMILY PROTEIN"/>
    <property type="match status" value="1"/>
</dbReference>
<dbReference type="EC" id="2.1.1.170" evidence="6"/>
<dbReference type="AlphaFoldDB" id="A0A2S3W1J5"/>
<comment type="function">
    <text evidence="6">Specifically methylates the N7 position of guanine in position 527 of 16S rRNA.</text>
</comment>
<evidence type="ECO:0000256" key="5">
    <source>
        <dbReference type="ARBA" id="ARBA00022691"/>
    </source>
</evidence>
<dbReference type="RefSeq" id="WP_408887906.1">
    <property type="nucleotide sequence ID" value="NZ_NKUE01000010.1"/>
</dbReference>
<dbReference type="InterPro" id="IPR029063">
    <property type="entry name" value="SAM-dependent_MTases_sf"/>
</dbReference>
<comment type="caution">
    <text evidence="7">The sequence shown here is derived from an EMBL/GenBank/DDBJ whole genome shotgun (WGS) entry which is preliminary data.</text>
</comment>
<evidence type="ECO:0000256" key="3">
    <source>
        <dbReference type="ARBA" id="ARBA00022603"/>
    </source>
</evidence>
<evidence type="ECO:0000256" key="2">
    <source>
        <dbReference type="ARBA" id="ARBA00022552"/>
    </source>
</evidence>
<comment type="caution">
    <text evidence="6">Lacks conserved residue(s) required for the propagation of feature annotation.</text>
</comment>
<dbReference type="PANTHER" id="PTHR31760">
    <property type="entry name" value="S-ADENOSYL-L-METHIONINE-DEPENDENT METHYLTRANSFERASES SUPERFAMILY PROTEIN"/>
    <property type="match status" value="1"/>
</dbReference>
<comment type="catalytic activity">
    <reaction evidence="6">
        <text>guanosine(527) in 16S rRNA + S-adenosyl-L-methionine = N(7)-methylguanosine(527) in 16S rRNA + S-adenosyl-L-homocysteine</text>
        <dbReference type="Rhea" id="RHEA:42732"/>
        <dbReference type="Rhea" id="RHEA-COMP:10209"/>
        <dbReference type="Rhea" id="RHEA-COMP:10210"/>
        <dbReference type="ChEBI" id="CHEBI:57856"/>
        <dbReference type="ChEBI" id="CHEBI:59789"/>
        <dbReference type="ChEBI" id="CHEBI:74269"/>
        <dbReference type="ChEBI" id="CHEBI:74480"/>
        <dbReference type="EC" id="2.1.1.170"/>
    </reaction>
</comment>
<keyword evidence="2 6" id="KW-0698">rRNA processing</keyword>
<proteinExistence type="inferred from homology"/>
<feature type="binding site" evidence="6">
    <location>
        <position position="136"/>
    </location>
    <ligand>
        <name>S-adenosyl-L-methionine</name>
        <dbReference type="ChEBI" id="CHEBI:59789"/>
    </ligand>
</feature>
<comment type="similarity">
    <text evidence="6">Belongs to the methyltransferase superfamily. RNA methyltransferase RsmG family.</text>
</comment>
<protein>
    <recommendedName>
        <fullName evidence="6">Ribosomal RNA small subunit methyltransferase G</fullName>
        <ecNumber evidence="6">2.1.1.170</ecNumber>
    </recommendedName>
    <alternativeName>
        <fullName evidence="6">16S rRNA 7-methylguanosine methyltransferase</fullName>
        <shortName evidence="6">16S rRNA m7G methyltransferase</shortName>
    </alternativeName>
</protein>
<evidence type="ECO:0000256" key="6">
    <source>
        <dbReference type="HAMAP-Rule" id="MF_00074"/>
    </source>
</evidence>
<dbReference type="HAMAP" id="MF_00074">
    <property type="entry name" value="16SrRNA_methyltr_G"/>
    <property type="match status" value="1"/>
</dbReference>
<dbReference type="GO" id="GO:0005829">
    <property type="term" value="C:cytosol"/>
    <property type="evidence" value="ECO:0007669"/>
    <property type="project" value="TreeGrafter"/>
</dbReference>
<dbReference type="Proteomes" id="UP000237344">
    <property type="component" value="Unassembled WGS sequence"/>
</dbReference>
<organism evidence="7 8">
    <name type="scientific">Novacetimonas maltaceti</name>
    <dbReference type="NCBI Taxonomy" id="1203393"/>
    <lineage>
        <taxon>Bacteria</taxon>
        <taxon>Pseudomonadati</taxon>
        <taxon>Pseudomonadota</taxon>
        <taxon>Alphaproteobacteria</taxon>
        <taxon>Acetobacterales</taxon>
        <taxon>Acetobacteraceae</taxon>
        <taxon>Novacetimonas</taxon>
    </lineage>
</organism>
<keyword evidence="5 6" id="KW-0949">S-adenosyl-L-methionine</keyword>
<dbReference type="EMBL" id="POTC01000018">
    <property type="protein sequence ID" value="POF62716.1"/>
    <property type="molecule type" value="Genomic_DNA"/>
</dbReference>
<feature type="binding site" evidence="6">
    <location>
        <position position="78"/>
    </location>
    <ligand>
        <name>S-adenosyl-L-methionine</name>
        <dbReference type="ChEBI" id="CHEBI:59789"/>
    </ligand>
</feature>
<gene>
    <name evidence="6 7" type="primary">rsmG</name>
    <name evidence="7" type="ORF">KMAL_16530</name>
</gene>
<dbReference type="InterPro" id="IPR003682">
    <property type="entry name" value="rRNA_ssu_MeTfrase_G"/>
</dbReference>
<feature type="binding site" evidence="6">
    <location>
        <begin position="122"/>
        <end position="123"/>
    </location>
    <ligand>
        <name>S-adenosyl-L-methionine</name>
        <dbReference type="ChEBI" id="CHEBI:59789"/>
    </ligand>
</feature>
<keyword evidence="1 6" id="KW-0963">Cytoplasm</keyword>
<dbReference type="Gene3D" id="3.40.50.150">
    <property type="entry name" value="Vaccinia Virus protein VP39"/>
    <property type="match status" value="1"/>
</dbReference>
<feature type="binding site" evidence="6">
    <location>
        <position position="73"/>
    </location>
    <ligand>
        <name>S-adenosyl-L-methionine</name>
        <dbReference type="ChEBI" id="CHEBI:59789"/>
    </ligand>
</feature>
<evidence type="ECO:0000313" key="7">
    <source>
        <dbReference type="EMBL" id="POF62716.1"/>
    </source>
</evidence>
<evidence type="ECO:0000256" key="4">
    <source>
        <dbReference type="ARBA" id="ARBA00022679"/>
    </source>
</evidence>
<keyword evidence="3 6" id="KW-0489">Methyltransferase</keyword>
<reference evidence="7 8" key="1">
    <citation type="submission" date="2018-01" db="EMBL/GenBank/DDBJ databases">
        <title>Draft Genome Sequence of Komagataeibacter maltaceti LMG 1529, a Vinegar Producing Acetic Acid Bacterium Isolated from Malt Vinegar Brewery Acetifiers.</title>
        <authorList>
            <person name="Zhang Q."/>
            <person name="Hollensteiner J."/>
            <person name="Poehlein A."/>
            <person name="Daniel R."/>
        </authorList>
    </citation>
    <scope>NUCLEOTIDE SEQUENCE [LARGE SCALE GENOMIC DNA]</scope>
    <source>
        <strain evidence="7 8">LMG 1529</strain>
    </source>
</reference>
<name>A0A2S3W1J5_9PROT</name>
<dbReference type="NCBIfam" id="TIGR00138">
    <property type="entry name" value="rsmG_gidB"/>
    <property type="match status" value="1"/>
</dbReference>
<sequence>MARDMTMQDAILGHVSRETGERLTAYADLLVRWNARINLVSRPDLAQLWPRHIADSLQLATLIPAGARVVDMGSGGGFPGLVIAMATDAHVTLIESDQRKAAFLREASRVAGVRTRVIASRIEAADAGPVDVVSARALAPLPQLLQWGVRFLDKEGFCLFLKGKNADEELNAAHADWRMAVTRIPSRTDADGVILRLSDIRRVTDHNHAAGR</sequence>
<keyword evidence="8" id="KW-1185">Reference proteome</keyword>
<evidence type="ECO:0000313" key="8">
    <source>
        <dbReference type="Proteomes" id="UP000237344"/>
    </source>
</evidence>
<evidence type="ECO:0000256" key="1">
    <source>
        <dbReference type="ARBA" id="ARBA00022490"/>
    </source>
</evidence>
<comment type="subcellular location">
    <subcellularLocation>
        <location evidence="6">Cytoplasm</location>
    </subcellularLocation>
</comment>
<dbReference type="GO" id="GO:0070043">
    <property type="term" value="F:rRNA (guanine-N7-)-methyltransferase activity"/>
    <property type="evidence" value="ECO:0007669"/>
    <property type="project" value="UniProtKB-UniRule"/>
</dbReference>
<dbReference type="SUPFAM" id="SSF53335">
    <property type="entry name" value="S-adenosyl-L-methionine-dependent methyltransferases"/>
    <property type="match status" value="1"/>
</dbReference>
<dbReference type="Pfam" id="PF02527">
    <property type="entry name" value="GidB"/>
    <property type="match status" value="1"/>
</dbReference>
<accession>A0A2S3W1J5</accession>